<dbReference type="Ensembl" id="ENSTRUT00000082654.1">
    <property type="protein sequence ID" value="ENSTRUP00000073817.1"/>
    <property type="gene ID" value="ENSTRUG00000028745.1"/>
</dbReference>
<evidence type="ECO:0000313" key="2">
    <source>
        <dbReference type="Proteomes" id="UP000005226"/>
    </source>
</evidence>
<dbReference type="AlphaFoldDB" id="A0A674NKS0"/>
<reference evidence="1 2" key="1">
    <citation type="journal article" date="2011" name="Genome Biol. Evol.">
        <title>Integration of the genetic map and genome assembly of fugu facilitates insights into distinct features of genome evolution in teleosts and mammals.</title>
        <authorList>
            <person name="Kai W."/>
            <person name="Kikuchi K."/>
            <person name="Tohari S."/>
            <person name="Chew A.K."/>
            <person name="Tay A."/>
            <person name="Fujiwara A."/>
            <person name="Hosoya S."/>
            <person name="Suetake H."/>
            <person name="Naruse K."/>
            <person name="Brenner S."/>
            <person name="Suzuki Y."/>
            <person name="Venkatesh B."/>
        </authorList>
    </citation>
    <scope>NUCLEOTIDE SEQUENCE [LARGE SCALE GENOMIC DNA]</scope>
</reference>
<name>A0A674NKS0_TAKRU</name>
<dbReference type="InParanoid" id="A0A674NKS0"/>
<organism evidence="1 2">
    <name type="scientific">Takifugu rubripes</name>
    <name type="common">Japanese pufferfish</name>
    <name type="synonym">Fugu rubripes</name>
    <dbReference type="NCBI Taxonomy" id="31033"/>
    <lineage>
        <taxon>Eukaryota</taxon>
        <taxon>Metazoa</taxon>
        <taxon>Chordata</taxon>
        <taxon>Craniata</taxon>
        <taxon>Vertebrata</taxon>
        <taxon>Euteleostomi</taxon>
        <taxon>Actinopterygii</taxon>
        <taxon>Neopterygii</taxon>
        <taxon>Teleostei</taxon>
        <taxon>Neoteleostei</taxon>
        <taxon>Acanthomorphata</taxon>
        <taxon>Eupercaria</taxon>
        <taxon>Tetraodontiformes</taxon>
        <taxon>Tetradontoidea</taxon>
        <taxon>Tetraodontidae</taxon>
        <taxon>Takifugu</taxon>
    </lineage>
</organism>
<protein>
    <submittedName>
        <fullName evidence="1">Uncharacterized protein</fullName>
    </submittedName>
</protein>
<dbReference type="GeneTree" id="ENSGT01150000288967"/>
<sequence length="51" mass="5636">MRPTVIRIFTVPESCGSPPSVAVSVKDNRSCFSRSRSNLIPSAFECCFRAK</sequence>
<keyword evidence="2" id="KW-1185">Reference proteome</keyword>
<evidence type="ECO:0000313" key="1">
    <source>
        <dbReference type="Ensembl" id="ENSTRUP00000073817.1"/>
    </source>
</evidence>
<reference evidence="1" key="3">
    <citation type="submission" date="2025-09" db="UniProtKB">
        <authorList>
            <consortium name="Ensembl"/>
        </authorList>
    </citation>
    <scope>IDENTIFICATION</scope>
</reference>
<reference evidence="1" key="2">
    <citation type="submission" date="2025-08" db="UniProtKB">
        <authorList>
            <consortium name="Ensembl"/>
        </authorList>
    </citation>
    <scope>IDENTIFICATION</scope>
</reference>
<proteinExistence type="predicted"/>
<dbReference type="Proteomes" id="UP000005226">
    <property type="component" value="Chromosome 14"/>
</dbReference>
<accession>A0A674NKS0</accession>